<evidence type="ECO:0000256" key="1">
    <source>
        <dbReference type="SAM" id="Phobius"/>
    </source>
</evidence>
<feature type="transmembrane region" description="Helical" evidence="1">
    <location>
        <begin position="5"/>
        <end position="24"/>
    </location>
</feature>
<organism evidence="2">
    <name type="scientific">Cacopsylla melanoneura</name>
    <dbReference type="NCBI Taxonomy" id="428564"/>
    <lineage>
        <taxon>Eukaryota</taxon>
        <taxon>Metazoa</taxon>
        <taxon>Ecdysozoa</taxon>
        <taxon>Arthropoda</taxon>
        <taxon>Hexapoda</taxon>
        <taxon>Insecta</taxon>
        <taxon>Pterygota</taxon>
        <taxon>Neoptera</taxon>
        <taxon>Paraneoptera</taxon>
        <taxon>Hemiptera</taxon>
        <taxon>Sternorrhyncha</taxon>
        <taxon>Psylloidea</taxon>
        <taxon>Psyllidae</taxon>
        <taxon>Psyllinae</taxon>
        <taxon>Cacopsylla</taxon>
    </lineage>
</organism>
<evidence type="ECO:0000313" key="2">
    <source>
        <dbReference type="EMBL" id="CAG6619401.1"/>
    </source>
</evidence>
<accession>A0A8D8PZ27</accession>
<dbReference type="AlphaFoldDB" id="A0A8D8PZ27"/>
<keyword evidence="1" id="KW-0812">Transmembrane</keyword>
<proteinExistence type="predicted"/>
<protein>
    <submittedName>
        <fullName evidence="2">Uncharacterized protein</fullName>
    </submittedName>
</protein>
<name>A0A8D8PZ27_9HEMI</name>
<sequence length="114" mass="13659">MILTFFVFFFISIFSFLFFLVKFLNFLTKFIQFLFLLIVYKLILSSYLHATLPTHLSVLLNLFRNLYFRKILLMKKQKKKSSICFECVDNVSCDISLFLLLFYMTCQNITMAKL</sequence>
<feature type="transmembrane region" description="Helical" evidence="1">
    <location>
        <begin position="30"/>
        <end position="63"/>
    </location>
</feature>
<keyword evidence="1" id="KW-0472">Membrane</keyword>
<keyword evidence="1" id="KW-1133">Transmembrane helix</keyword>
<reference evidence="2" key="1">
    <citation type="submission" date="2021-05" db="EMBL/GenBank/DDBJ databases">
        <authorList>
            <person name="Alioto T."/>
            <person name="Alioto T."/>
            <person name="Gomez Garrido J."/>
        </authorList>
    </citation>
    <scope>NUCLEOTIDE SEQUENCE</scope>
</reference>
<dbReference type="EMBL" id="HBUF01045331">
    <property type="protein sequence ID" value="CAG6619401.1"/>
    <property type="molecule type" value="Transcribed_RNA"/>
</dbReference>
<feature type="transmembrane region" description="Helical" evidence="1">
    <location>
        <begin position="83"/>
        <end position="104"/>
    </location>
</feature>